<evidence type="ECO:0000256" key="1">
    <source>
        <dbReference type="SAM" id="Coils"/>
    </source>
</evidence>
<accession>A0ABX0HBW5</accession>
<organism evidence="3 4">
    <name type="scientific">Cyclobacterium plantarum</name>
    <dbReference type="NCBI Taxonomy" id="2716263"/>
    <lineage>
        <taxon>Bacteria</taxon>
        <taxon>Pseudomonadati</taxon>
        <taxon>Bacteroidota</taxon>
        <taxon>Cytophagia</taxon>
        <taxon>Cytophagales</taxon>
        <taxon>Cyclobacteriaceae</taxon>
        <taxon>Cyclobacterium</taxon>
    </lineage>
</organism>
<keyword evidence="1" id="KW-0175">Coiled coil</keyword>
<feature type="transmembrane region" description="Helical" evidence="2">
    <location>
        <begin position="20"/>
        <end position="40"/>
    </location>
</feature>
<protein>
    <submittedName>
        <fullName evidence="3">Uncharacterized protein</fullName>
    </submittedName>
</protein>
<dbReference type="EMBL" id="JAANYN010000005">
    <property type="protein sequence ID" value="NHE57947.1"/>
    <property type="molecule type" value="Genomic_DNA"/>
</dbReference>
<keyword evidence="4" id="KW-1185">Reference proteome</keyword>
<evidence type="ECO:0000313" key="3">
    <source>
        <dbReference type="EMBL" id="NHE57947.1"/>
    </source>
</evidence>
<keyword evidence="2" id="KW-0812">Transmembrane</keyword>
<feature type="transmembrane region" description="Helical" evidence="2">
    <location>
        <begin position="64"/>
        <end position="85"/>
    </location>
</feature>
<feature type="coiled-coil region" evidence="1">
    <location>
        <begin position="127"/>
        <end position="200"/>
    </location>
</feature>
<evidence type="ECO:0000256" key="2">
    <source>
        <dbReference type="SAM" id="Phobius"/>
    </source>
</evidence>
<comment type="caution">
    <text evidence="3">The sequence shown here is derived from an EMBL/GenBank/DDBJ whole genome shotgun (WGS) entry which is preliminary data.</text>
</comment>
<reference evidence="3 4" key="1">
    <citation type="submission" date="2020-03" db="EMBL/GenBank/DDBJ databases">
        <title>Cyclobacterium plantarum sp. nov., a marine bacterium isolated from a coastal-marine wetland.</title>
        <authorList>
            <person name="Sanchez-Porro C."/>
            <person name="Ventosa A."/>
            <person name="Amoozegar M."/>
        </authorList>
    </citation>
    <scope>NUCLEOTIDE SEQUENCE [LARGE SCALE GENOMIC DNA]</scope>
    <source>
        <strain evidence="3 4">GBPx2</strain>
    </source>
</reference>
<proteinExistence type="predicted"/>
<evidence type="ECO:0000313" key="4">
    <source>
        <dbReference type="Proteomes" id="UP000649799"/>
    </source>
</evidence>
<keyword evidence="2" id="KW-1133">Transmembrane helix</keyword>
<gene>
    <name evidence="3" type="ORF">G9Q97_14120</name>
</gene>
<dbReference type="Proteomes" id="UP000649799">
    <property type="component" value="Unassembled WGS sequence"/>
</dbReference>
<name>A0ABX0HBW5_9BACT</name>
<sequence length="330" mass="39103">MSLLNSAKNAISLKLNDTVFLTFFGSLIILNWKPLFYLFFSSNNPGERIHYIENSIVNDTLGNLYTAIGITLIYGFCYPILLIGFNYVKSIYLQREEVNNEKIYKKKINSNTAIFQSELASKGANKIEEYKEIIKIKEERISELESSIKKSNQDNQKKVRDYENTLNQVKESNSVYSEKINELERENNKLKQEVLNVESYVSKYSGILQKISYLISFDYQGNINFIFNHYFNSILNNEFNKEYYNRILKSEEFEIIFKDYAEHNTDSIHKFNFENIVPTYRQKLESELNINNENFESSNFSNILFLFRLKWLKERFDTIERELVELDKPI</sequence>
<dbReference type="RefSeq" id="WP_166147874.1">
    <property type="nucleotide sequence ID" value="NZ_JAANYN010000005.1"/>
</dbReference>
<keyword evidence="2" id="KW-0472">Membrane</keyword>